<dbReference type="Gene3D" id="3.50.50.60">
    <property type="entry name" value="FAD/NAD(P)-binding domain"/>
    <property type="match status" value="2"/>
</dbReference>
<dbReference type="PROSITE" id="PS00076">
    <property type="entry name" value="PYRIDINE_REDOX_1"/>
    <property type="match status" value="1"/>
</dbReference>
<proteinExistence type="inferred from homology"/>
<feature type="domain" description="FAD/NAD(P)-binding" evidence="21">
    <location>
        <begin position="79"/>
        <end position="399"/>
    </location>
</feature>
<dbReference type="GO" id="GO:0004148">
    <property type="term" value="F:dihydrolipoyl dehydrogenase (NADH) activity"/>
    <property type="evidence" value="ECO:0007669"/>
    <property type="project" value="UniProtKB-EC"/>
</dbReference>
<dbReference type="FunFam" id="3.30.390.30:FF:000001">
    <property type="entry name" value="Dihydrolipoyl dehydrogenase"/>
    <property type="match status" value="1"/>
</dbReference>
<feature type="binding site" evidence="17">
    <location>
        <begin position="390"/>
        <end position="393"/>
    </location>
    <ligand>
        <name>FAD</name>
        <dbReference type="ChEBI" id="CHEBI:57692"/>
    </ligand>
</feature>
<dbReference type="Pfam" id="PF07992">
    <property type="entry name" value="Pyr_redox_2"/>
    <property type="match status" value="1"/>
</dbReference>
<comment type="function">
    <text evidence="14">Lipoamide dehydrogenase is a component of the plastidial pyruvate dehydrogenase complex (PDC).</text>
</comment>
<keyword evidence="6" id="KW-0934">Plastid</keyword>
<evidence type="ECO:0000259" key="21">
    <source>
        <dbReference type="Pfam" id="PF07992"/>
    </source>
</evidence>
<feature type="binding site" evidence="17">
    <location>
        <position position="338"/>
    </location>
    <ligand>
        <name>NAD(+)</name>
        <dbReference type="ChEBI" id="CHEBI:57540"/>
    </ligand>
</feature>
<dbReference type="FunFam" id="3.50.50.60:FF:000043">
    <property type="entry name" value="Putative dihydrolipoyl dehydrogenase"/>
    <property type="match status" value="1"/>
</dbReference>
<evidence type="ECO:0000256" key="13">
    <source>
        <dbReference type="ARBA" id="ARBA00049187"/>
    </source>
</evidence>
<evidence type="ECO:0000256" key="10">
    <source>
        <dbReference type="ARBA" id="ARBA00023027"/>
    </source>
</evidence>
<feature type="active site" description="Proton acceptor" evidence="16">
    <location>
        <position position="520"/>
    </location>
</feature>
<dbReference type="GO" id="GO:0006103">
    <property type="term" value="P:2-oxoglutarate metabolic process"/>
    <property type="evidence" value="ECO:0007669"/>
    <property type="project" value="TreeGrafter"/>
</dbReference>
<dbReference type="InterPro" id="IPR050151">
    <property type="entry name" value="Class-I_Pyr_Nuc-Dis_Oxidored"/>
</dbReference>
<evidence type="ECO:0000256" key="17">
    <source>
        <dbReference type="PIRSR" id="PIRSR000350-3"/>
    </source>
</evidence>
<dbReference type="InterPro" id="IPR004099">
    <property type="entry name" value="Pyr_nucl-diS_OxRdtase_dimer"/>
</dbReference>
<dbReference type="EMBL" id="LT934111">
    <property type="protein sequence ID" value="VAH02558.1"/>
    <property type="molecule type" value="Genomic_DNA"/>
</dbReference>
<evidence type="ECO:0000256" key="14">
    <source>
        <dbReference type="ARBA" id="ARBA00059226"/>
    </source>
</evidence>
<dbReference type="GO" id="GO:0005739">
    <property type="term" value="C:mitochondrion"/>
    <property type="evidence" value="ECO:0007669"/>
    <property type="project" value="TreeGrafter"/>
</dbReference>
<evidence type="ECO:0000256" key="9">
    <source>
        <dbReference type="ARBA" id="ARBA00023002"/>
    </source>
</evidence>
<dbReference type="InterPro" id="IPR012999">
    <property type="entry name" value="Pyr_OxRdtase_I_AS"/>
</dbReference>
<dbReference type="Pfam" id="PF02852">
    <property type="entry name" value="Pyr_redox_dim"/>
    <property type="match status" value="1"/>
</dbReference>
<evidence type="ECO:0000313" key="22">
    <source>
        <dbReference type="EMBL" id="VAH02558.1"/>
    </source>
</evidence>
<feature type="binding site" evidence="17">
    <location>
        <position position="384"/>
    </location>
    <ligand>
        <name>FAD</name>
        <dbReference type="ChEBI" id="CHEBI:57692"/>
    </ligand>
</feature>
<dbReference type="GO" id="GO:0046685">
    <property type="term" value="P:response to arsenic-containing substance"/>
    <property type="evidence" value="ECO:0007669"/>
    <property type="project" value="UniProtKB-ARBA"/>
</dbReference>
<dbReference type="InterPro" id="IPR036188">
    <property type="entry name" value="FAD/NAD-bd_sf"/>
</dbReference>
<evidence type="ECO:0000313" key="23">
    <source>
        <dbReference type="Proteomes" id="UP000324705"/>
    </source>
</evidence>
<comment type="catalytic activity">
    <reaction evidence="13">
        <text>N(6)-[(R)-dihydrolipoyl]-L-lysyl-[protein] + NAD(+) = N(6)-[(R)-lipoyl]-L-lysyl-[protein] + NADH + H(+)</text>
        <dbReference type="Rhea" id="RHEA:15045"/>
        <dbReference type="Rhea" id="RHEA-COMP:10474"/>
        <dbReference type="Rhea" id="RHEA-COMP:10475"/>
        <dbReference type="ChEBI" id="CHEBI:15378"/>
        <dbReference type="ChEBI" id="CHEBI:57540"/>
        <dbReference type="ChEBI" id="CHEBI:57945"/>
        <dbReference type="ChEBI" id="CHEBI:83099"/>
        <dbReference type="ChEBI" id="CHEBI:83100"/>
        <dbReference type="EC" id="1.8.1.4"/>
    </reaction>
</comment>
<evidence type="ECO:0000256" key="12">
    <source>
        <dbReference type="ARBA" id="ARBA00023284"/>
    </source>
</evidence>
<keyword evidence="23" id="KW-1185">Reference proteome</keyword>
<keyword evidence="17" id="KW-0547">Nucleotide-binding</keyword>
<evidence type="ECO:0000256" key="5">
    <source>
        <dbReference type="ARBA" id="ARBA00022630"/>
    </source>
</evidence>
<evidence type="ECO:0000256" key="8">
    <source>
        <dbReference type="ARBA" id="ARBA00022946"/>
    </source>
</evidence>
<dbReference type="SUPFAM" id="SSF51905">
    <property type="entry name" value="FAD/NAD(P)-binding domain"/>
    <property type="match status" value="1"/>
</dbReference>
<comment type="cofactor">
    <cofactor evidence="17">
        <name>FAD</name>
        <dbReference type="ChEBI" id="CHEBI:57692"/>
    </cofactor>
    <text evidence="17">Binds 1 FAD per subunit.</text>
</comment>
<dbReference type="Gene3D" id="3.30.390.30">
    <property type="match status" value="1"/>
</dbReference>
<dbReference type="EC" id="1.8.1.4" evidence="3"/>
<sequence length="550" mass="57337">MHSVSISASASASAIASGGARSKAAAGRRPSEIRFCGLRGDALACGSLRASHAAAATSRAVLRAASANGAAGSGDGFDYDLVIIGAGVGGHGAALHAVEEGLKTAIIEGDVVGGTCVNRGCVPSKALLAVSGRMVSSTGYDRQAVADHANNLASKIRSNLTNSMKAMGVDILTGFGKIVGKQRVRYGKVGFPEKEITAKNIIIATGSVPFVPKGIEIDGKTVFTSDHALKLESVPDWIAIVGSGYIGLEFSDVYTALGSEVTFVEALDQLMPGFDPEIAKLAQRVLINTRKIDYHTGVFASKITPAKDGKPVLIELIDAKTKEHKETLEVDAALIATGRAPFTSGLGLENINVVTQRGFIPVDERMQVTDADGNVVPNLFCIGDANGKLMLAHAASAQGISVVEQISGRDHILNHLSIPAACFTHPEISMVGLTEPQAREKADNEGFEVSVVKTSFKANTKALAENEGDGIAKMIYRPDTGEILGVHILGLHAADLIHEASNAIALGTRLQELKLAVHAHPTLSEVLDELFKAAKVNSGVSHSVNEPVAA</sequence>
<evidence type="ECO:0000256" key="1">
    <source>
        <dbReference type="ARBA" id="ARBA00004470"/>
    </source>
</evidence>
<feature type="binding site" evidence="17">
    <location>
        <position position="176"/>
    </location>
    <ligand>
        <name>FAD</name>
        <dbReference type="ChEBI" id="CHEBI:57692"/>
    </ligand>
</feature>
<keyword evidence="12 19" id="KW-0676">Redox-active center</keyword>
<evidence type="ECO:0000256" key="16">
    <source>
        <dbReference type="PIRSR" id="PIRSR000350-2"/>
    </source>
</evidence>
<keyword evidence="11" id="KW-1015">Disulfide bond</keyword>
<dbReference type="InterPro" id="IPR001100">
    <property type="entry name" value="Pyr_nuc-diS_OxRdtase"/>
</dbReference>
<gene>
    <name evidence="22" type="ORF">TRITD_1Av1G040900</name>
</gene>
<evidence type="ECO:0000256" key="4">
    <source>
        <dbReference type="ARBA" id="ARBA00022528"/>
    </source>
</evidence>
<keyword evidence="8" id="KW-0809">Transit peptide</keyword>
<evidence type="ECO:0000259" key="20">
    <source>
        <dbReference type="Pfam" id="PF02852"/>
    </source>
</evidence>
<evidence type="ECO:0000256" key="11">
    <source>
        <dbReference type="ARBA" id="ARBA00023157"/>
    </source>
</evidence>
<reference evidence="22 23" key="1">
    <citation type="submission" date="2017-09" db="EMBL/GenBank/DDBJ databases">
        <authorList>
            <consortium name="International Durum Wheat Genome Sequencing Consortium (IDWGSC)"/>
            <person name="Milanesi L."/>
        </authorList>
    </citation>
    <scope>NUCLEOTIDE SEQUENCE [LARGE SCALE GENOMIC DNA]</scope>
    <source>
        <strain evidence="23">cv. Svevo</strain>
    </source>
</reference>
<feature type="binding site" evidence="17">
    <location>
        <begin position="242"/>
        <end position="249"/>
    </location>
    <ligand>
        <name>NAD(+)</name>
        <dbReference type="ChEBI" id="CHEBI:57540"/>
    </ligand>
</feature>
<organism evidence="22 23">
    <name type="scientific">Triticum turgidum subsp. durum</name>
    <name type="common">Durum wheat</name>
    <name type="synonym">Triticum durum</name>
    <dbReference type="NCBI Taxonomy" id="4567"/>
    <lineage>
        <taxon>Eukaryota</taxon>
        <taxon>Viridiplantae</taxon>
        <taxon>Streptophyta</taxon>
        <taxon>Embryophyta</taxon>
        <taxon>Tracheophyta</taxon>
        <taxon>Spermatophyta</taxon>
        <taxon>Magnoliopsida</taxon>
        <taxon>Liliopsida</taxon>
        <taxon>Poales</taxon>
        <taxon>Poaceae</taxon>
        <taxon>BOP clade</taxon>
        <taxon>Pooideae</taxon>
        <taxon>Triticodae</taxon>
        <taxon>Triticeae</taxon>
        <taxon>Triticinae</taxon>
        <taxon>Triticum</taxon>
    </lineage>
</organism>
<dbReference type="InterPro" id="IPR016156">
    <property type="entry name" value="FAD/NAD-linked_Rdtase_dimer_sf"/>
</dbReference>
<comment type="subunit">
    <text evidence="15">Homodimer. Part of the plastidial pyruvate dehydrogenase complex (PDC) containing multiple copies of three enzymatic components: pyruvate dehydrogenase (E1), dihydrolipoamide acetyltransferase (E2) and lipoamide dehydrogenase (E3).</text>
</comment>
<feature type="binding site" evidence="17">
    <location>
        <position position="125"/>
    </location>
    <ligand>
        <name>FAD</name>
        <dbReference type="ChEBI" id="CHEBI:57692"/>
    </ligand>
</feature>
<dbReference type="GO" id="GO:0009570">
    <property type="term" value="C:chloroplast stroma"/>
    <property type="evidence" value="ECO:0007669"/>
    <property type="project" value="UniProtKB-SubCell"/>
</dbReference>
<dbReference type="PRINTS" id="PR00411">
    <property type="entry name" value="PNDRDTASEI"/>
</dbReference>
<evidence type="ECO:0000256" key="19">
    <source>
        <dbReference type="RuleBase" id="RU003691"/>
    </source>
</evidence>
<dbReference type="Proteomes" id="UP000324705">
    <property type="component" value="Chromosome 1A"/>
</dbReference>
<evidence type="ECO:0000256" key="2">
    <source>
        <dbReference type="ARBA" id="ARBA00007532"/>
    </source>
</evidence>
<evidence type="ECO:0000256" key="18">
    <source>
        <dbReference type="PIRSR" id="PIRSR000350-4"/>
    </source>
</evidence>
<keyword evidence="7 17" id="KW-0274">FAD</keyword>
<dbReference type="PRINTS" id="PR00368">
    <property type="entry name" value="FADPNR"/>
</dbReference>
<name>A0A9R0UVL4_TRITD</name>
<feature type="disulfide bond" description="Redox-active" evidence="18">
    <location>
        <begin position="116"/>
        <end position="121"/>
    </location>
</feature>
<dbReference type="GO" id="GO:0045252">
    <property type="term" value="C:oxoglutarate dehydrogenase complex"/>
    <property type="evidence" value="ECO:0007669"/>
    <property type="project" value="TreeGrafter"/>
</dbReference>
<comment type="subcellular location">
    <subcellularLocation>
        <location evidence="1">Plastid</location>
        <location evidence="1">Chloroplast stroma</location>
    </subcellularLocation>
</comment>
<feature type="domain" description="Pyridine nucleotide-disulphide oxidoreductase dimerisation" evidence="20">
    <location>
        <begin position="418"/>
        <end position="529"/>
    </location>
</feature>
<feature type="binding site" evidence="17">
    <location>
        <position position="265"/>
    </location>
    <ligand>
        <name>NAD(+)</name>
        <dbReference type="ChEBI" id="CHEBI:57540"/>
    </ligand>
</feature>
<dbReference type="PANTHER" id="PTHR22912">
    <property type="entry name" value="DISULFIDE OXIDOREDUCTASE"/>
    <property type="match status" value="1"/>
</dbReference>
<dbReference type="GO" id="GO:0050660">
    <property type="term" value="F:flavin adenine dinucleotide binding"/>
    <property type="evidence" value="ECO:0007669"/>
    <property type="project" value="TreeGrafter"/>
</dbReference>
<evidence type="ECO:0000256" key="3">
    <source>
        <dbReference type="ARBA" id="ARBA00012608"/>
    </source>
</evidence>
<dbReference type="PANTHER" id="PTHR22912:SF204">
    <property type="entry name" value="DIHYDROLIPOYL DEHYDROGENASE"/>
    <property type="match status" value="1"/>
</dbReference>
<evidence type="ECO:0000256" key="7">
    <source>
        <dbReference type="ARBA" id="ARBA00022827"/>
    </source>
</evidence>
<dbReference type="SUPFAM" id="SSF55424">
    <property type="entry name" value="FAD/NAD-linked reductases, dimerisation (C-terminal) domain"/>
    <property type="match status" value="1"/>
</dbReference>
<dbReference type="InterPro" id="IPR023753">
    <property type="entry name" value="FAD/NAD-binding_dom"/>
</dbReference>
<keyword evidence="5 19" id="KW-0285">Flavoprotein</keyword>
<dbReference type="PIRSF" id="PIRSF000350">
    <property type="entry name" value="Mercury_reductase_MerA"/>
    <property type="match status" value="1"/>
</dbReference>
<keyword evidence="9 19" id="KW-0560">Oxidoreductase</keyword>
<feature type="binding site" evidence="17">
    <location>
        <begin position="205"/>
        <end position="207"/>
    </location>
    <ligand>
        <name>FAD</name>
        <dbReference type="ChEBI" id="CHEBI:57692"/>
    </ligand>
</feature>
<keyword evidence="4" id="KW-0150">Chloroplast</keyword>
<keyword evidence="10 17" id="KW-0520">NAD</keyword>
<evidence type="ECO:0000256" key="15">
    <source>
        <dbReference type="ARBA" id="ARBA00065519"/>
    </source>
</evidence>
<accession>A0A9R0UVL4</accession>
<comment type="similarity">
    <text evidence="2 19">Belongs to the class-I pyridine nucleotide-disulfide oxidoreductase family.</text>
</comment>
<evidence type="ECO:0000256" key="6">
    <source>
        <dbReference type="ARBA" id="ARBA00022640"/>
    </source>
</evidence>
<dbReference type="AlphaFoldDB" id="A0A9R0UVL4"/>
<protein>
    <recommendedName>
        <fullName evidence="3">dihydrolipoyl dehydrogenase</fullName>
        <ecNumber evidence="3">1.8.1.4</ecNumber>
    </recommendedName>
</protein>
<dbReference type="Gramene" id="TRITD1Av1G040900.3">
    <property type="protein sequence ID" value="TRITD1Av1G040900.3"/>
    <property type="gene ID" value="TRITD1Av1G040900"/>
</dbReference>